<evidence type="ECO:0000313" key="2">
    <source>
        <dbReference type="EMBL" id="OBZ77529.1"/>
    </source>
</evidence>
<dbReference type="Proteomes" id="UP000092993">
    <property type="component" value="Unassembled WGS sequence"/>
</dbReference>
<accession>A0A1C7MM58</accession>
<feature type="region of interest" description="Disordered" evidence="1">
    <location>
        <begin position="259"/>
        <end position="282"/>
    </location>
</feature>
<evidence type="ECO:0000313" key="3">
    <source>
        <dbReference type="Proteomes" id="UP000092993"/>
    </source>
</evidence>
<proteinExistence type="predicted"/>
<dbReference type="EMBL" id="LUGG01000002">
    <property type="protein sequence ID" value="OBZ77529.1"/>
    <property type="molecule type" value="Genomic_DNA"/>
</dbReference>
<reference evidence="2 3" key="1">
    <citation type="submission" date="2016-03" db="EMBL/GenBank/DDBJ databases">
        <title>Whole genome sequencing of Grifola frondosa 9006-11.</title>
        <authorList>
            <person name="Min B."/>
            <person name="Park H."/>
            <person name="Kim J.-G."/>
            <person name="Cho H."/>
            <person name="Oh Y.-L."/>
            <person name="Kong W.-S."/>
            <person name="Choi I.-G."/>
        </authorList>
    </citation>
    <scope>NUCLEOTIDE SEQUENCE [LARGE SCALE GENOMIC DNA]</scope>
    <source>
        <strain evidence="2 3">9006-11</strain>
    </source>
</reference>
<comment type="caution">
    <text evidence="2">The sequence shown here is derived from an EMBL/GenBank/DDBJ whole genome shotgun (WGS) entry which is preliminary data.</text>
</comment>
<sequence>MLMYSASSTIAVHALHLTHVFFAESNDFFRLVAAFPRLTDLSLTAVYWTRLSSQPSSSICLPWGNNSVILHKLDVSTDFTSTVLEWLTRSSFKLRPHFLFLKWTHKPKDNAVLRYILREAGTSLRTLRLCGEYDTFHGQMISSTSSTADSLLSCNTQLHALFLYHALCDFTKLSGDVTSTSALPWISFVLSRLNSTSLRQLDIIFTTDTVVDRIVAWGWAELDDVLSHLVTKVPELIISIYLESFLGGQAVSRSGGVQAHKGVSAQDKNETQNETRSSAPEV</sequence>
<gene>
    <name evidence="2" type="ORF">A0H81_02490</name>
</gene>
<name>A0A1C7MM58_GRIFR</name>
<keyword evidence="3" id="KW-1185">Reference proteome</keyword>
<evidence type="ECO:0000256" key="1">
    <source>
        <dbReference type="SAM" id="MobiDB-lite"/>
    </source>
</evidence>
<protein>
    <recommendedName>
        <fullName evidence="4">F-box domain-containing protein</fullName>
    </recommendedName>
</protein>
<organism evidence="2 3">
    <name type="scientific">Grifola frondosa</name>
    <name type="common">Maitake</name>
    <name type="synonym">Polyporus frondosus</name>
    <dbReference type="NCBI Taxonomy" id="5627"/>
    <lineage>
        <taxon>Eukaryota</taxon>
        <taxon>Fungi</taxon>
        <taxon>Dikarya</taxon>
        <taxon>Basidiomycota</taxon>
        <taxon>Agaricomycotina</taxon>
        <taxon>Agaricomycetes</taxon>
        <taxon>Polyporales</taxon>
        <taxon>Grifolaceae</taxon>
        <taxon>Grifola</taxon>
    </lineage>
</organism>
<evidence type="ECO:0008006" key="4">
    <source>
        <dbReference type="Google" id="ProtNLM"/>
    </source>
</evidence>
<dbReference type="AlphaFoldDB" id="A0A1C7MM58"/>